<dbReference type="InterPro" id="IPR014746">
    <property type="entry name" value="Gln_synth/guanido_kin_cat_dom"/>
</dbReference>
<comment type="similarity">
    <text evidence="1 3 4">Belongs to the glutamine synthetase family.</text>
</comment>
<name>A0ABW6G0Y9_9PSEU</name>
<comment type="caution">
    <text evidence="6">The sequence shown here is derived from an EMBL/GenBank/DDBJ whole genome shotgun (WGS) entry which is preliminary data.</text>
</comment>
<dbReference type="EMBL" id="JBHXCV010000003">
    <property type="protein sequence ID" value="MFD6792872.1"/>
    <property type="molecule type" value="Genomic_DNA"/>
</dbReference>
<protein>
    <submittedName>
        <fullName evidence="6">Glutamine synthetase family protein</fullName>
        <ecNumber evidence="6">6.3.1.-</ecNumber>
    </submittedName>
</protein>
<evidence type="ECO:0000313" key="7">
    <source>
        <dbReference type="Proteomes" id="UP001598673"/>
    </source>
</evidence>
<dbReference type="PROSITE" id="PS51987">
    <property type="entry name" value="GS_CATALYTIC"/>
    <property type="match status" value="1"/>
</dbReference>
<dbReference type="SUPFAM" id="SSF55931">
    <property type="entry name" value="Glutamine synthetase/guanido kinase"/>
    <property type="match status" value="1"/>
</dbReference>
<organism evidence="6 7">
    <name type="scientific">Prauserella salsuginis</name>
    <dbReference type="NCBI Taxonomy" id="387889"/>
    <lineage>
        <taxon>Bacteria</taxon>
        <taxon>Bacillati</taxon>
        <taxon>Actinomycetota</taxon>
        <taxon>Actinomycetes</taxon>
        <taxon>Pseudonocardiales</taxon>
        <taxon>Pseudonocardiaceae</taxon>
        <taxon>Prauserella</taxon>
        <taxon>Prauserella salsuginis group</taxon>
    </lineage>
</organism>
<dbReference type="Proteomes" id="UP001598673">
    <property type="component" value="Unassembled WGS sequence"/>
</dbReference>
<dbReference type="RefSeq" id="WP_258937645.1">
    <property type="nucleotide sequence ID" value="NZ_JANBBF010000012.1"/>
</dbReference>
<evidence type="ECO:0000256" key="2">
    <source>
        <dbReference type="ARBA" id="ARBA00022598"/>
    </source>
</evidence>
<gene>
    <name evidence="6" type="ORF">ACFWGY_06010</name>
</gene>
<dbReference type="Gene3D" id="3.10.20.70">
    <property type="entry name" value="Glutamine synthetase, N-terminal domain"/>
    <property type="match status" value="1"/>
</dbReference>
<sequence>MTYLLDPSQLDRAGIHTVIVATPDLQGRLVGRRIPAERLPSILECGIEICTCAWAWDVEQSFDLIGAGVLAVCSMHNGAPDVALVPDVGTLRRAAWLDGVAICMADPVWPGTGEPLEISPRVMLKKELARYRSMGYSPQTGTELEFYLFANNPRALRKSSFREDLDPTTLTPSDFTIHEGNGYEPFFQKLRRNLRESGIEMEAGQSEWGTGQWEMTFAYGDPLEMADRHALYKLAVRDSAVAAGLSVTFMARPLNDQPGSSCHVHLSLRDDAGQSVFWDPDAEHHMSDTLRSAVAGVLEHTPAFMVWYAPTINSYRRTHSQEIAGYGRTWAVQNRSVSARIVGHTSAALRFEYRIPGADTNPYLTLGGVLASARDGIERSVKPPAMTVGNAYDGDVDAAMPTQLAEAAGMFATSDFVRRLIGEDSTSHFRHLAELEWRVYQSTVTQWDLQRYFDRI</sequence>
<dbReference type="SUPFAM" id="SSF54368">
    <property type="entry name" value="Glutamine synthetase, N-terminal domain"/>
    <property type="match status" value="1"/>
</dbReference>
<evidence type="ECO:0000256" key="1">
    <source>
        <dbReference type="ARBA" id="ARBA00009897"/>
    </source>
</evidence>
<keyword evidence="7" id="KW-1185">Reference proteome</keyword>
<dbReference type="EC" id="6.3.1.-" evidence="6"/>
<dbReference type="Gene3D" id="3.30.590.10">
    <property type="entry name" value="Glutamine synthetase/guanido kinase, catalytic domain"/>
    <property type="match status" value="1"/>
</dbReference>
<accession>A0ABW6G0Y9</accession>
<dbReference type="SMART" id="SM01230">
    <property type="entry name" value="Gln-synt_C"/>
    <property type="match status" value="1"/>
</dbReference>
<evidence type="ECO:0000313" key="6">
    <source>
        <dbReference type="EMBL" id="MFD6792872.1"/>
    </source>
</evidence>
<dbReference type="PANTHER" id="PTHR43785">
    <property type="entry name" value="GAMMA-GLUTAMYLPUTRESCINE SYNTHETASE"/>
    <property type="match status" value="1"/>
</dbReference>
<proteinExistence type="inferred from homology"/>
<dbReference type="Pfam" id="PF00120">
    <property type="entry name" value="Gln-synt_C"/>
    <property type="match status" value="1"/>
</dbReference>
<feature type="domain" description="GS catalytic" evidence="5">
    <location>
        <begin position="120"/>
        <end position="456"/>
    </location>
</feature>
<dbReference type="InterPro" id="IPR036651">
    <property type="entry name" value="Gln_synt_N_sf"/>
</dbReference>
<evidence type="ECO:0000259" key="5">
    <source>
        <dbReference type="PROSITE" id="PS51987"/>
    </source>
</evidence>
<reference evidence="6 7" key="1">
    <citation type="submission" date="2024-09" db="EMBL/GenBank/DDBJ databases">
        <title>The Natural Products Discovery Center: Release of the First 8490 Sequenced Strains for Exploring Actinobacteria Biosynthetic Diversity.</title>
        <authorList>
            <person name="Kalkreuter E."/>
            <person name="Kautsar S.A."/>
            <person name="Yang D."/>
            <person name="Bader C.D."/>
            <person name="Teijaro C.N."/>
            <person name="Fluegel L."/>
            <person name="Davis C.M."/>
            <person name="Simpson J.R."/>
            <person name="Lauterbach L."/>
            <person name="Steele A.D."/>
            <person name="Gui C."/>
            <person name="Meng S."/>
            <person name="Li G."/>
            <person name="Viehrig K."/>
            <person name="Ye F."/>
            <person name="Su P."/>
            <person name="Kiefer A.F."/>
            <person name="Nichols A."/>
            <person name="Cepeda A.J."/>
            <person name="Yan W."/>
            <person name="Fan B."/>
            <person name="Jiang Y."/>
            <person name="Adhikari A."/>
            <person name="Zheng C.-J."/>
            <person name="Schuster L."/>
            <person name="Cowan T.M."/>
            <person name="Smanski M.J."/>
            <person name="Chevrette M.G."/>
            <person name="De Carvalho L.P.S."/>
            <person name="Shen B."/>
        </authorList>
    </citation>
    <scope>NUCLEOTIDE SEQUENCE [LARGE SCALE GENOMIC DNA]</scope>
    <source>
        <strain evidence="6 7">NPDC060353</strain>
    </source>
</reference>
<keyword evidence="2 6" id="KW-0436">Ligase</keyword>
<dbReference type="GO" id="GO:0016874">
    <property type="term" value="F:ligase activity"/>
    <property type="evidence" value="ECO:0007669"/>
    <property type="project" value="UniProtKB-KW"/>
</dbReference>
<dbReference type="InterPro" id="IPR008146">
    <property type="entry name" value="Gln_synth_cat_dom"/>
</dbReference>
<evidence type="ECO:0000256" key="3">
    <source>
        <dbReference type="PROSITE-ProRule" id="PRU01331"/>
    </source>
</evidence>
<dbReference type="PANTHER" id="PTHR43785:SF12">
    <property type="entry name" value="TYPE-1 GLUTAMINE SYNTHETASE 2"/>
    <property type="match status" value="1"/>
</dbReference>
<evidence type="ECO:0000256" key="4">
    <source>
        <dbReference type="RuleBase" id="RU000384"/>
    </source>
</evidence>